<dbReference type="InterPro" id="IPR008144">
    <property type="entry name" value="Guanylate_kin-like_dom"/>
</dbReference>
<dbReference type="EMBL" id="BEGY01000065">
    <property type="protein sequence ID" value="GAX81416.1"/>
    <property type="molecule type" value="Genomic_DNA"/>
</dbReference>
<dbReference type="InterPro" id="IPR020590">
    <property type="entry name" value="Guanylate_kinase_CS"/>
</dbReference>
<dbReference type="STRING" id="1157962.A0A250XED5"/>
<evidence type="ECO:0000256" key="1">
    <source>
        <dbReference type="ARBA" id="ARBA00005790"/>
    </source>
</evidence>
<feature type="compositionally biased region" description="Low complexity" evidence="11">
    <location>
        <begin position="260"/>
        <end position="283"/>
    </location>
</feature>
<comment type="similarity">
    <text evidence="1">Belongs to the guanylate kinase family.</text>
</comment>
<comment type="caution">
    <text evidence="13">The sequence shown here is derived from an EMBL/GenBank/DDBJ whole genome shotgun (WGS) entry which is preliminary data.</text>
</comment>
<dbReference type="PROSITE" id="PS50052">
    <property type="entry name" value="GUANYLATE_KINASE_2"/>
    <property type="match status" value="1"/>
</dbReference>
<dbReference type="SUPFAM" id="SSF51735">
    <property type="entry name" value="NAD(P)-binding Rossmann-fold domains"/>
    <property type="match status" value="1"/>
</dbReference>
<evidence type="ECO:0000256" key="7">
    <source>
        <dbReference type="ARBA" id="ARBA00023002"/>
    </source>
</evidence>
<dbReference type="Gene3D" id="3.40.50.300">
    <property type="entry name" value="P-loop containing nucleotide triphosphate hydrolases"/>
    <property type="match status" value="1"/>
</dbReference>
<dbReference type="OrthoDB" id="6334211at2759"/>
<evidence type="ECO:0000256" key="3">
    <source>
        <dbReference type="ARBA" id="ARBA00022679"/>
    </source>
</evidence>
<keyword evidence="3" id="KW-0808">Transferase</keyword>
<dbReference type="GO" id="GO:0004385">
    <property type="term" value="F:GMP kinase activity"/>
    <property type="evidence" value="ECO:0007669"/>
    <property type="project" value="UniProtKB-EC"/>
</dbReference>
<dbReference type="InterPro" id="IPR036291">
    <property type="entry name" value="NAD(P)-bd_dom_sf"/>
</dbReference>
<organism evidence="13 14">
    <name type="scientific">Chlamydomonas eustigma</name>
    <dbReference type="NCBI Taxonomy" id="1157962"/>
    <lineage>
        <taxon>Eukaryota</taxon>
        <taxon>Viridiplantae</taxon>
        <taxon>Chlorophyta</taxon>
        <taxon>core chlorophytes</taxon>
        <taxon>Chlorophyceae</taxon>
        <taxon>CS clade</taxon>
        <taxon>Chlamydomonadales</taxon>
        <taxon>Chlamydomonadaceae</taxon>
        <taxon>Chlamydomonas</taxon>
    </lineage>
</organism>
<evidence type="ECO:0000256" key="9">
    <source>
        <dbReference type="ARBA" id="ARBA00067520"/>
    </source>
</evidence>
<dbReference type="PANTHER" id="PTHR23117:SF13">
    <property type="entry name" value="GUANYLATE KINASE"/>
    <property type="match status" value="1"/>
</dbReference>
<dbReference type="SUPFAM" id="SSF52540">
    <property type="entry name" value="P-loop containing nucleoside triphosphate hydrolases"/>
    <property type="match status" value="1"/>
</dbReference>
<evidence type="ECO:0000313" key="14">
    <source>
        <dbReference type="Proteomes" id="UP000232323"/>
    </source>
</evidence>
<proteinExistence type="inferred from homology"/>
<dbReference type="NCBIfam" id="TIGR03263">
    <property type="entry name" value="guanyl_kin"/>
    <property type="match status" value="1"/>
</dbReference>
<dbReference type="EC" id="2.7.4.8" evidence="2"/>
<dbReference type="Pfam" id="PF00625">
    <property type="entry name" value="Guanylate_kin"/>
    <property type="match status" value="1"/>
</dbReference>
<dbReference type="PROSITE" id="PS00856">
    <property type="entry name" value="GUANYLATE_KINASE_1"/>
    <property type="match status" value="1"/>
</dbReference>
<evidence type="ECO:0000256" key="2">
    <source>
        <dbReference type="ARBA" id="ARBA00012961"/>
    </source>
</evidence>
<dbReference type="InterPro" id="IPR008145">
    <property type="entry name" value="GK/Ca_channel_bsu"/>
</dbReference>
<dbReference type="InterPro" id="IPR002347">
    <property type="entry name" value="SDR_fam"/>
</dbReference>
<sequence>MGAEQSVGVHPPASNAVVDANIGLNQQPMPEIKNNAPVPAGNPSALVIVGPSGVGKGTLISKLMSENNMFGFSTSHTTRQPRPGEVHGQHYYFTTKEQFCQEIAEGKFLEYAEVHGRIYGTSKQAVRDVLVSGRVCVLDIDVQGARSLRKSDIRAIYVFIAPPSLEDLAKRLAGRGTEGVEQISLRLSNAKSEINSLNEQGLYDYLIINDDIDEALAKLGEIARRAASGLDPEPGQVPTSVVIEDAPLPDIAQYIKDAAAPAPAEPASQPSSSIDPSTSAPSQPAEEEVMKQQGLVASGDTSATKQQGLVASGDTSATKQQGLVASGDTSATNLTSSATPPQQLLPSTTDMTPVTTSSVPPSLAPHSNGNSHSSLPEPSHNVNPTTTNNHQHPTIQQESISYSLVNQVQEAPYVSLPAVADASAATESSATGSDQLQRLVQASGIVPSVATLTLNVDAGVERWRGRVALITGASSGIGSEVCQVLAGAGIRVVAVARRKERLEDLQRTICVDMGIPSSHFLPVVCDVTKEAEVATLPKIVAKRWPGTGIDILVNNAGMSRNDASLFEGSVGSWVEMLSTNVLGTCMCTKVVLQDMMRRDSYGHIINMVGLSGHRLPDGPQGGGFYCGTKAAVKMITEGLRQEARGRGVPLRVSAISPGIVETEFFSVRAFGDVDAVRKATSQFKCLDPGDVARAMLWCLSAPDHVEVNDIVIRPSQQMI</sequence>
<dbReference type="PRINTS" id="PR00081">
    <property type="entry name" value="GDHRDH"/>
</dbReference>
<keyword evidence="5" id="KW-0418">Kinase</keyword>
<reference evidence="13 14" key="1">
    <citation type="submission" date="2017-08" db="EMBL/GenBank/DDBJ databases">
        <title>Acidophilic green algal genome provides insights into adaptation to an acidic environment.</title>
        <authorList>
            <person name="Hirooka S."/>
            <person name="Hirose Y."/>
            <person name="Kanesaki Y."/>
            <person name="Higuchi S."/>
            <person name="Fujiwara T."/>
            <person name="Onuma R."/>
            <person name="Era A."/>
            <person name="Ohbayashi R."/>
            <person name="Uzuka A."/>
            <person name="Nozaki H."/>
            <person name="Yoshikawa H."/>
            <person name="Miyagishima S.Y."/>
        </authorList>
    </citation>
    <scope>NUCLEOTIDE SEQUENCE [LARGE SCALE GENOMIC DNA]</scope>
    <source>
        <strain evidence="13 14">NIES-2499</strain>
    </source>
</reference>
<gene>
    <name evidence="13" type="ORF">CEUSTIGMA_g8846.t1</name>
</gene>
<evidence type="ECO:0000256" key="11">
    <source>
        <dbReference type="SAM" id="MobiDB-lite"/>
    </source>
</evidence>
<dbReference type="Pfam" id="PF00106">
    <property type="entry name" value="adh_short"/>
    <property type="match status" value="1"/>
</dbReference>
<dbReference type="InterPro" id="IPR017665">
    <property type="entry name" value="Guanylate_kinase"/>
</dbReference>
<keyword evidence="14" id="KW-1185">Reference proteome</keyword>
<name>A0A250XED5_9CHLO</name>
<dbReference type="GO" id="GO:0005829">
    <property type="term" value="C:cytosol"/>
    <property type="evidence" value="ECO:0007669"/>
    <property type="project" value="TreeGrafter"/>
</dbReference>
<dbReference type="CDD" id="cd00071">
    <property type="entry name" value="GMPK"/>
    <property type="match status" value="1"/>
</dbReference>
<dbReference type="SMART" id="SM00072">
    <property type="entry name" value="GuKc"/>
    <property type="match status" value="1"/>
</dbReference>
<feature type="domain" description="Guanylate kinase-like" evidence="12">
    <location>
        <begin position="43"/>
        <end position="224"/>
    </location>
</feature>
<keyword evidence="4" id="KW-0547">Nucleotide-binding</keyword>
<protein>
    <recommendedName>
        <fullName evidence="9">Guanylate kinase 1</fullName>
        <ecNumber evidence="2">2.7.4.8</ecNumber>
    </recommendedName>
    <alternativeName>
        <fullName evidence="10">GMP kinase 1</fullName>
    </alternativeName>
</protein>
<dbReference type="InterPro" id="IPR027417">
    <property type="entry name" value="P-loop_NTPase"/>
</dbReference>
<dbReference type="FunFam" id="3.40.50.720:FF:000047">
    <property type="entry name" value="NADP-dependent L-serine/L-allo-threonine dehydrogenase"/>
    <property type="match status" value="1"/>
</dbReference>
<dbReference type="GO" id="GO:0005524">
    <property type="term" value="F:ATP binding"/>
    <property type="evidence" value="ECO:0007669"/>
    <property type="project" value="UniProtKB-KW"/>
</dbReference>
<dbReference type="Proteomes" id="UP000232323">
    <property type="component" value="Unassembled WGS sequence"/>
</dbReference>
<accession>A0A250XED5</accession>
<evidence type="ECO:0000313" key="13">
    <source>
        <dbReference type="EMBL" id="GAX81416.1"/>
    </source>
</evidence>
<dbReference type="GO" id="GO:0016616">
    <property type="term" value="F:oxidoreductase activity, acting on the CH-OH group of donors, NAD or NADP as acceptor"/>
    <property type="evidence" value="ECO:0007669"/>
    <property type="project" value="UniProtKB-ARBA"/>
</dbReference>
<evidence type="ECO:0000256" key="8">
    <source>
        <dbReference type="ARBA" id="ARBA00048594"/>
    </source>
</evidence>
<feature type="compositionally biased region" description="Low complexity" evidence="11">
    <location>
        <begin position="378"/>
        <end position="393"/>
    </location>
</feature>
<evidence type="ECO:0000256" key="10">
    <source>
        <dbReference type="ARBA" id="ARBA00081967"/>
    </source>
</evidence>
<dbReference type="FunFam" id="3.40.50.300:FF:000776">
    <property type="entry name" value="Guanylate kinase 2"/>
    <property type="match status" value="1"/>
</dbReference>
<evidence type="ECO:0000256" key="5">
    <source>
        <dbReference type="ARBA" id="ARBA00022777"/>
    </source>
</evidence>
<dbReference type="FunFam" id="3.30.63.10:FF:000002">
    <property type="entry name" value="Guanylate kinase 1"/>
    <property type="match status" value="1"/>
</dbReference>
<keyword evidence="7" id="KW-0560">Oxidoreductase</keyword>
<evidence type="ECO:0000256" key="4">
    <source>
        <dbReference type="ARBA" id="ARBA00022741"/>
    </source>
</evidence>
<evidence type="ECO:0000256" key="6">
    <source>
        <dbReference type="ARBA" id="ARBA00022840"/>
    </source>
</evidence>
<comment type="catalytic activity">
    <reaction evidence="8">
        <text>GMP + ATP = GDP + ADP</text>
        <dbReference type="Rhea" id="RHEA:20780"/>
        <dbReference type="ChEBI" id="CHEBI:30616"/>
        <dbReference type="ChEBI" id="CHEBI:58115"/>
        <dbReference type="ChEBI" id="CHEBI:58189"/>
        <dbReference type="ChEBI" id="CHEBI:456216"/>
        <dbReference type="EC" id="2.7.4.8"/>
    </reaction>
</comment>
<dbReference type="PRINTS" id="PR00080">
    <property type="entry name" value="SDRFAMILY"/>
</dbReference>
<dbReference type="Gene3D" id="3.40.50.720">
    <property type="entry name" value="NAD(P)-binding Rossmann-like Domain"/>
    <property type="match status" value="1"/>
</dbReference>
<dbReference type="PANTHER" id="PTHR23117">
    <property type="entry name" value="GUANYLATE KINASE-RELATED"/>
    <property type="match status" value="1"/>
</dbReference>
<feature type="region of interest" description="Disordered" evidence="11">
    <location>
        <begin position="260"/>
        <end position="393"/>
    </location>
</feature>
<dbReference type="Gene3D" id="3.30.63.10">
    <property type="entry name" value="Guanylate Kinase phosphate binding domain"/>
    <property type="match status" value="1"/>
</dbReference>
<evidence type="ECO:0000259" key="12">
    <source>
        <dbReference type="PROSITE" id="PS50052"/>
    </source>
</evidence>
<feature type="compositionally biased region" description="Polar residues" evidence="11">
    <location>
        <begin position="299"/>
        <end position="376"/>
    </location>
</feature>
<keyword evidence="6" id="KW-0067">ATP-binding</keyword>
<dbReference type="HAMAP" id="MF_00328">
    <property type="entry name" value="Guanylate_kinase"/>
    <property type="match status" value="1"/>
</dbReference>
<dbReference type="AlphaFoldDB" id="A0A250XED5"/>